<dbReference type="InterPro" id="IPR009003">
    <property type="entry name" value="Peptidase_S1_PA"/>
</dbReference>
<dbReference type="Proteomes" id="UP000288983">
    <property type="component" value="Unassembled WGS sequence"/>
</dbReference>
<dbReference type="OrthoDB" id="6968353at2"/>
<evidence type="ECO:0000313" key="3">
    <source>
        <dbReference type="Proteomes" id="UP000288983"/>
    </source>
</evidence>
<protein>
    <submittedName>
        <fullName evidence="2">Trypsin</fullName>
    </submittedName>
</protein>
<accession>A0A443ZYP9</accession>
<evidence type="ECO:0000313" key="2">
    <source>
        <dbReference type="EMBL" id="RWU26578.1"/>
    </source>
</evidence>
<proteinExistence type="predicted"/>
<dbReference type="EMBL" id="QJRG01000033">
    <property type="protein sequence ID" value="RWU26578.1"/>
    <property type="molecule type" value="Genomic_DNA"/>
</dbReference>
<dbReference type="SUPFAM" id="SSF50494">
    <property type="entry name" value="Trypsin-like serine proteases"/>
    <property type="match status" value="1"/>
</dbReference>
<feature type="signal peptide" evidence="1">
    <location>
        <begin position="1"/>
        <end position="35"/>
    </location>
</feature>
<comment type="caution">
    <text evidence="2">The sequence shown here is derived from an EMBL/GenBank/DDBJ whole genome shotgun (WGS) entry which is preliminary data.</text>
</comment>
<dbReference type="RefSeq" id="WP_128321709.1">
    <property type="nucleotide sequence ID" value="NZ_QJRG01000033.1"/>
</dbReference>
<gene>
    <name evidence="2" type="ORF">DM813_01765</name>
</gene>
<reference evidence="2 3" key="1">
    <citation type="submission" date="2018-06" db="EMBL/GenBank/DDBJ databases">
        <title>Bacteria isolated from soil of Wuhan.</title>
        <authorList>
            <person name="Wei X."/>
            <person name="Chunhua H."/>
        </authorList>
    </citation>
    <scope>NUCLEOTIDE SEQUENCE [LARGE SCALE GENOMIC DNA]</scope>
    <source>
        <strain evidence="3">xwS2</strain>
    </source>
</reference>
<dbReference type="AlphaFoldDB" id="A0A443ZYP9"/>
<dbReference type="Pfam" id="PF13365">
    <property type="entry name" value="Trypsin_2"/>
    <property type="match status" value="1"/>
</dbReference>
<keyword evidence="1" id="KW-0732">Signal</keyword>
<name>A0A443ZYP9_9PSED</name>
<evidence type="ECO:0000256" key="1">
    <source>
        <dbReference type="SAM" id="SignalP"/>
    </source>
</evidence>
<organism evidence="2 3">
    <name type="scientific">Pseudomonas alkylphenolica</name>
    <dbReference type="NCBI Taxonomy" id="237609"/>
    <lineage>
        <taxon>Bacteria</taxon>
        <taxon>Pseudomonadati</taxon>
        <taxon>Pseudomonadota</taxon>
        <taxon>Gammaproteobacteria</taxon>
        <taxon>Pseudomonadales</taxon>
        <taxon>Pseudomonadaceae</taxon>
        <taxon>Pseudomonas</taxon>
    </lineage>
</organism>
<sequence length="508" mass="54666">MEIDVGNPHRSFPMPTVTPHLLGAVLIWTSFQALAEQTETTTSPGAVTLTNAQEENSKWSGIGRLSLPNNTQCIATLMDSRDSPTSSSGPAYVVTSGHCIDKRNGIIVQDQLLEGTVSFNFFVDTQETRKTFPLKRIVWSSMQGIDLALLELESSLDDVIAQAVTPLSLGASPAAGSPVKVIGEPSRPDQGLRLATCSEDTADVVIETPWVWRNVRRNHCPGVAEGASGSPVVTAGDNLVVSVVNSVASETSKLPRCGLNNPCLQQEGQVQNHGTTNYAAPVQRIKGCFKDGRVDLNLEGCDLLPGFQFKALEPINRLQKIATSAEGEPVLPSWNLRFQIDTPNYRYKTTLDPLTCEDPIGYSGTIAASENLIDVPIGPQPGWNFLCVIGVQAPDERPSYALMGNALSLPVKLLPAGPPAINFTSVRRPDGGVDIAWHRDSPDLLLYTIKRGAPDAVDCDDPTGYRALARDRHTLAAAKLPIKFCTKAVDILKQESAPQADIINASDD</sequence>
<feature type="chain" id="PRO_5019251918" evidence="1">
    <location>
        <begin position="36"/>
        <end position="508"/>
    </location>
</feature>